<evidence type="ECO:0000256" key="5">
    <source>
        <dbReference type="ARBA" id="ARBA00022457"/>
    </source>
</evidence>
<keyword evidence="7 18" id="KW-0808">Transferase</keyword>
<evidence type="ECO:0000256" key="12">
    <source>
        <dbReference type="ARBA" id="ARBA00022842"/>
    </source>
</evidence>
<dbReference type="InterPro" id="IPR050116">
    <property type="entry name" value="DNA_polymerase-Y"/>
</dbReference>
<dbReference type="EC" id="2.7.7.7" evidence="4"/>
<dbReference type="GO" id="GO:0003887">
    <property type="term" value="F:DNA-directed DNA polymerase activity"/>
    <property type="evidence" value="ECO:0007669"/>
    <property type="project" value="UniProtKB-KW"/>
</dbReference>
<evidence type="ECO:0000256" key="9">
    <source>
        <dbReference type="ARBA" id="ARBA00022705"/>
    </source>
</evidence>
<dbReference type="Gene3D" id="3.40.1170.60">
    <property type="match status" value="1"/>
</dbReference>
<dbReference type="Pfam" id="PF00817">
    <property type="entry name" value="IMS"/>
    <property type="match status" value="1"/>
</dbReference>
<comment type="catalytic activity">
    <reaction evidence="16">
        <text>DNA(n) + a 2'-deoxyribonucleoside 5'-triphosphate = DNA(n+1) + diphosphate</text>
        <dbReference type="Rhea" id="RHEA:22508"/>
        <dbReference type="Rhea" id="RHEA-COMP:17339"/>
        <dbReference type="Rhea" id="RHEA-COMP:17340"/>
        <dbReference type="ChEBI" id="CHEBI:33019"/>
        <dbReference type="ChEBI" id="CHEBI:61560"/>
        <dbReference type="ChEBI" id="CHEBI:173112"/>
        <dbReference type="EC" id="2.7.7.7"/>
    </reaction>
</comment>
<accession>A0A380EKU2</accession>
<dbReference type="GO" id="GO:0006260">
    <property type="term" value="P:DNA replication"/>
    <property type="evidence" value="ECO:0007669"/>
    <property type="project" value="UniProtKB-KW"/>
</dbReference>
<keyword evidence="11" id="KW-0227">DNA damage</keyword>
<evidence type="ECO:0000259" key="17">
    <source>
        <dbReference type="PROSITE" id="PS50173"/>
    </source>
</evidence>
<name>A0A380EKU2_STAAU</name>
<comment type="cofactor">
    <cofactor evidence="1">
        <name>Mg(2+)</name>
        <dbReference type="ChEBI" id="CHEBI:18420"/>
    </cofactor>
</comment>
<dbReference type="SUPFAM" id="SSF56672">
    <property type="entry name" value="DNA/RNA polymerases"/>
    <property type="match status" value="1"/>
</dbReference>
<dbReference type="PANTHER" id="PTHR11076:SF33">
    <property type="entry name" value="DNA POLYMERASE KAPPA"/>
    <property type="match status" value="1"/>
</dbReference>
<evidence type="ECO:0000313" key="19">
    <source>
        <dbReference type="Proteomes" id="UP000254116"/>
    </source>
</evidence>
<dbReference type="GO" id="GO:0006281">
    <property type="term" value="P:DNA repair"/>
    <property type="evidence" value="ECO:0007669"/>
    <property type="project" value="UniProtKB-KW"/>
</dbReference>
<dbReference type="EMBL" id="UHBY01000003">
    <property type="protein sequence ID" value="SUL36806.1"/>
    <property type="molecule type" value="Genomic_DNA"/>
</dbReference>
<dbReference type="AlphaFoldDB" id="A0A380EKU2"/>
<evidence type="ECO:0000256" key="11">
    <source>
        <dbReference type="ARBA" id="ARBA00022763"/>
    </source>
</evidence>
<keyword evidence="10" id="KW-0479">Metal-binding</keyword>
<evidence type="ECO:0000256" key="16">
    <source>
        <dbReference type="ARBA" id="ARBA00049244"/>
    </source>
</evidence>
<dbReference type="PROSITE" id="PS50173">
    <property type="entry name" value="UMUC"/>
    <property type="match status" value="1"/>
</dbReference>
<dbReference type="InterPro" id="IPR043502">
    <property type="entry name" value="DNA/RNA_pol_sf"/>
</dbReference>
<dbReference type="GO" id="GO:0042276">
    <property type="term" value="P:error-prone translesion synthesis"/>
    <property type="evidence" value="ECO:0007669"/>
    <property type="project" value="TreeGrafter"/>
</dbReference>
<evidence type="ECO:0000256" key="3">
    <source>
        <dbReference type="ARBA" id="ARBA00010945"/>
    </source>
</evidence>
<evidence type="ECO:0000256" key="14">
    <source>
        <dbReference type="ARBA" id="ARBA00023125"/>
    </source>
</evidence>
<evidence type="ECO:0000256" key="10">
    <source>
        <dbReference type="ARBA" id="ARBA00022723"/>
    </source>
</evidence>
<evidence type="ECO:0000256" key="2">
    <source>
        <dbReference type="ARBA" id="ARBA00004496"/>
    </source>
</evidence>
<dbReference type="GO" id="GO:0003677">
    <property type="term" value="F:DNA binding"/>
    <property type="evidence" value="ECO:0007669"/>
    <property type="project" value="UniProtKB-KW"/>
</dbReference>
<evidence type="ECO:0000256" key="6">
    <source>
        <dbReference type="ARBA" id="ARBA00022490"/>
    </source>
</evidence>
<keyword evidence="14" id="KW-0238">DNA-binding</keyword>
<keyword evidence="12" id="KW-0460">Magnesium</keyword>
<proteinExistence type="inferred from homology"/>
<comment type="similarity">
    <text evidence="3">Belongs to the DNA polymerase type-Y family.</text>
</comment>
<keyword evidence="15" id="KW-0234">DNA repair</keyword>
<protein>
    <recommendedName>
        <fullName evidence="4">DNA-directed DNA polymerase</fullName>
        <ecNumber evidence="4">2.7.7.7</ecNumber>
    </recommendedName>
</protein>
<evidence type="ECO:0000256" key="1">
    <source>
        <dbReference type="ARBA" id="ARBA00001946"/>
    </source>
</evidence>
<keyword evidence="13" id="KW-0239">DNA-directed DNA polymerase</keyword>
<evidence type="ECO:0000313" key="18">
    <source>
        <dbReference type="EMBL" id="SUL36806.1"/>
    </source>
</evidence>
<evidence type="ECO:0000256" key="8">
    <source>
        <dbReference type="ARBA" id="ARBA00022695"/>
    </source>
</evidence>
<keyword evidence="5" id="KW-0515">Mutator protein</keyword>
<keyword evidence="6" id="KW-0963">Cytoplasm</keyword>
<dbReference type="Proteomes" id="UP000254116">
    <property type="component" value="Unassembled WGS sequence"/>
</dbReference>
<evidence type="ECO:0000256" key="15">
    <source>
        <dbReference type="ARBA" id="ARBA00023204"/>
    </source>
</evidence>
<evidence type="ECO:0000256" key="7">
    <source>
        <dbReference type="ARBA" id="ARBA00022679"/>
    </source>
</evidence>
<keyword evidence="9" id="KW-0235">DNA replication</keyword>
<sequence>MTERRIIHIDMDYFFAQVEMRDNPKLKGKPVIVGGKASSRGVVSTASYEARKYGVHSAMPMSQAHKLCPNGYFVTSNFGGLPRNICADYVYFPKLYR</sequence>
<dbReference type="FunFam" id="3.40.1170.60:FF:000001">
    <property type="entry name" value="DNA polymerase IV"/>
    <property type="match status" value="1"/>
</dbReference>
<dbReference type="GO" id="GO:0005829">
    <property type="term" value="C:cytosol"/>
    <property type="evidence" value="ECO:0007669"/>
    <property type="project" value="TreeGrafter"/>
</dbReference>
<dbReference type="InterPro" id="IPR001126">
    <property type="entry name" value="UmuC"/>
</dbReference>
<gene>
    <name evidence="18" type="primary">dinB_2</name>
    <name evidence="18" type="ORF">NCTC10702_03004</name>
</gene>
<evidence type="ECO:0000256" key="4">
    <source>
        <dbReference type="ARBA" id="ARBA00012417"/>
    </source>
</evidence>
<evidence type="ECO:0000256" key="13">
    <source>
        <dbReference type="ARBA" id="ARBA00022932"/>
    </source>
</evidence>
<dbReference type="GO" id="GO:0009432">
    <property type="term" value="P:SOS response"/>
    <property type="evidence" value="ECO:0007669"/>
    <property type="project" value="TreeGrafter"/>
</dbReference>
<reference evidence="18 19" key="1">
    <citation type="submission" date="2018-06" db="EMBL/GenBank/DDBJ databases">
        <authorList>
            <consortium name="Pathogen Informatics"/>
            <person name="Doyle S."/>
        </authorList>
    </citation>
    <scope>NUCLEOTIDE SEQUENCE [LARGE SCALE GENOMIC DNA]</scope>
    <source>
        <strain evidence="18 19">NCTC10702</strain>
    </source>
</reference>
<organism evidence="18 19">
    <name type="scientific">Staphylococcus aureus</name>
    <dbReference type="NCBI Taxonomy" id="1280"/>
    <lineage>
        <taxon>Bacteria</taxon>
        <taxon>Bacillati</taxon>
        <taxon>Bacillota</taxon>
        <taxon>Bacilli</taxon>
        <taxon>Bacillales</taxon>
        <taxon>Staphylococcaceae</taxon>
        <taxon>Staphylococcus</taxon>
    </lineage>
</organism>
<feature type="domain" description="UmuC" evidence="17">
    <location>
        <begin position="6"/>
        <end position="97"/>
    </location>
</feature>
<keyword evidence="8 18" id="KW-0548">Nucleotidyltransferase</keyword>
<comment type="subcellular location">
    <subcellularLocation>
        <location evidence="2">Cytoplasm</location>
    </subcellularLocation>
</comment>
<dbReference type="GO" id="GO:0046872">
    <property type="term" value="F:metal ion binding"/>
    <property type="evidence" value="ECO:0007669"/>
    <property type="project" value="UniProtKB-KW"/>
</dbReference>
<dbReference type="PANTHER" id="PTHR11076">
    <property type="entry name" value="DNA REPAIR POLYMERASE UMUC / TRANSFERASE FAMILY MEMBER"/>
    <property type="match status" value="1"/>
</dbReference>